<dbReference type="OrthoDB" id="9803111at2"/>
<dbReference type="InterPro" id="IPR003869">
    <property type="entry name" value="Polysac_CapD-like"/>
</dbReference>
<sequence>MLHQLLVGLSRRAKVALMVSVDTVLLVFGLWLALSLRYGYLWAPFTLEQWLCIGVAVGSGVASLVFFGFYRWMVRYVSGHTVSIVFKALAVSALALGTTIMASRAELPRSAPVLYLLVAGFLVVSSRFLAQRYLQRKSGKARIPIVIYGAGNTGSQLALSLQHSNEYRPVAFIDDRPALQGMLVFGIKVHAPSRLSWLIEEYGVAQIFLAMPSLSNSRRKDILLFLEPCSLKVKTVPRLRDIIDGKARPEEVKDIDLEDLLGRDPVPPDMQLMGTTITGKCVLVTGAGGSIGSELCRKILELKPSMLVLLEQSEYGLYAIEQELRGIQRSHPELRDVLLGTVLGSVRDARLLATVFREYAVATVFHAAAYKHVPIVESNVVEGVSNNVFGTLAVARAAQEAGAATFVLISTDKAVRPTNIMGASKRMAELLLQALAQEEQRKPADKRTCFCMVRFGNVLGSSGSVVPLFKEQIREGGPVTVTHPDIIRYFMTIPEAAQLVIQAAAMASGGDVFLLDMGEPVRIADMARRMIHLMGFPVRQPGEEHGIAIEYTGLRPGEKLYEELLVGDADEPTRHERIRRAIEVSLSPDELDDILIRMRLLCEEGRVADIYELFRTLGIGFASSLHLPRCLPISAVTMP</sequence>
<feature type="transmembrane region" description="Helical" evidence="2">
    <location>
        <begin position="48"/>
        <end position="70"/>
    </location>
</feature>
<evidence type="ECO:0000256" key="2">
    <source>
        <dbReference type="SAM" id="Phobius"/>
    </source>
</evidence>
<dbReference type="EMBL" id="SHKX01000010">
    <property type="protein sequence ID" value="RZU47280.1"/>
    <property type="molecule type" value="Genomic_DNA"/>
</dbReference>
<dbReference type="InterPro" id="IPR051203">
    <property type="entry name" value="Polysaccharide_Synthase-Rel"/>
</dbReference>
<dbReference type="CDD" id="cd05237">
    <property type="entry name" value="UDP_invert_4-6DH_SDR_e"/>
    <property type="match status" value="1"/>
</dbReference>
<keyword evidence="5" id="KW-1185">Reference proteome</keyword>
<dbReference type="Gene3D" id="3.40.50.720">
    <property type="entry name" value="NAD(P)-binding Rossmann-like Domain"/>
    <property type="match status" value="2"/>
</dbReference>
<evidence type="ECO:0000313" key="5">
    <source>
        <dbReference type="Proteomes" id="UP000292423"/>
    </source>
</evidence>
<evidence type="ECO:0000259" key="3">
    <source>
        <dbReference type="Pfam" id="PF02719"/>
    </source>
</evidence>
<protein>
    <submittedName>
        <fullName evidence="4">FlaA1/EpsC-like NDP-sugar epimerase</fullName>
    </submittedName>
</protein>
<feature type="transmembrane region" description="Helical" evidence="2">
    <location>
        <begin position="82"/>
        <end position="101"/>
    </location>
</feature>
<evidence type="ECO:0000256" key="1">
    <source>
        <dbReference type="ARBA" id="ARBA00007430"/>
    </source>
</evidence>
<dbReference type="Proteomes" id="UP000292423">
    <property type="component" value="Unassembled WGS sequence"/>
</dbReference>
<organism evidence="4 5">
    <name type="scientific">Fluviicoccus keumensis</name>
    <dbReference type="NCBI Taxonomy" id="1435465"/>
    <lineage>
        <taxon>Bacteria</taxon>
        <taxon>Pseudomonadati</taxon>
        <taxon>Pseudomonadota</taxon>
        <taxon>Gammaproteobacteria</taxon>
        <taxon>Moraxellales</taxon>
        <taxon>Moraxellaceae</taxon>
        <taxon>Fluviicoccus</taxon>
    </lineage>
</organism>
<dbReference type="Pfam" id="PF02719">
    <property type="entry name" value="Polysacc_synt_2"/>
    <property type="match status" value="1"/>
</dbReference>
<keyword evidence="2" id="KW-0812">Transmembrane</keyword>
<keyword evidence="2" id="KW-0472">Membrane</keyword>
<evidence type="ECO:0000313" key="4">
    <source>
        <dbReference type="EMBL" id="RZU47280.1"/>
    </source>
</evidence>
<dbReference type="InterPro" id="IPR036291">
    <property type="entry name" value="NAD(P)-bd_dom_sf"/>
</dbReference>
<dbReference type="PANTHER" id="PTHR43318:SF1">
    <property type="entry name" value="POLYSACCHARIDE BIOSYNTHESIS PROTEIN EPSC-RELATED"/>
    <property type="match status" value="1"/>
</dbReference>
<dbReference type="PANTHER" id="PTHR43318">
    <property type="entry name" value="UDP-N-ACETYLGLUCOSAMINE 4,6-DEHYDRATASE"/>
    <property type="match status" value="1"/>
</dbReference>
<feature type="transmembrane region" description="Helical" evidence="2">
    <location>
        <begin position="113"/>
        <end position="130"/>
    </location>
</feature>
<keyword evidence="2" id="KW-1133">Transmembrane helix</keyword>
<comment type="similarity">
    <text evidence="1">Belongs to the polysaccharide synthase family.</text>
</comment>
<dbReference type="AlphaFoldDB" id="A0A4Q7Z9S3"/>
<dbReference type="RefSeq" id="WP_130410534.1">
    <property type="nucleotide sequence ID" value="NZ_SHKX01000010.1"/>
</dbReference>
<dbReference type="SUPFAM" id="SSF51735">
    <property type="entry name" value="NAD(P)-binding Rossmann-fold domains"/>
    <property type="match status" value="2"/>
</dbReference>
<proteinExistence type="inferred from homology"/>
<reference evidence="4 5" key="1">
    <citation type="submission" date="2019-02" db="EMBL/GenBank/DDBJ databases">
        <title>Genomic Encyclopedia of Type Strains, Phase IV (KMG-IV): sequencing the most valuable type-strain genomes for metagenomic binning, comparative biology and taxonomic classification.</title>
        <authorList>
            <person name="Goeker M."/>
        </authorList>
    </citation>
    <scope>NUCLEOTIDE SEQUENCE [LARGE SCALE GENOMIC DNA]</scope>
    <source>
        <strain evidence="4 5">DSM 105135</strain>
    </source>
</reference>
<comment type="caution">
    <text evidence="4">The sequence shown here is derived from an EMBL/GenBank/DDBJ whole genome shotgun (WGS) entry which is preliminary data.</text>
</comment>
<name>A0A4Q7Z9S3_9GAMM</name>
<feature type="transmembrane region" description="Helical" evidence="2">
    <location>
        <begin position="15"/>
        <end position="36"/>
    </location>
</feature>
<gene>
    <name evidence="4" type="ORF">EV700_0234</name>
</gene>
<accession>A0A4Q7Z9S3</accession>
<feature type="domain" description="Polysaccharide biosynthesis protein CapD-like" evidence="3">
    <location>
        <begin position="282"/>
        <end position="581"/>
    </location>
</feature>